<protein>
    <submittedName>
        <fullName evidence="1">Uncharacterized protein</fullName>
    </submittedName>
</protein>
<proteinExistence type="predicted"/>
<gene>
    <name evidence="1" type="ORF">SORBI_3002G220400</name>
</gene>
<dbReference type="EMBL" id="CM000761">
    <property type="protein sequence ID" value="EER98989.2"/>
    <property type="molecule type" value="Genomic_DNA"/>
</dbReference>
<dbReference type="HOGENOM" id="CLU_128964_1_1_1"/>
<dbReference type="InParanoid" id="C5XDT6"/>
<dbReference type="Proteomes" id="UP000000768">
    <property type="component" value="Chromosome 2"/>
</dbReference>
<keyword evidence="2" id="KW-1185">Reference proteome</keyword>
<reference evidence="1 2" key="1">
    <citation type="journal article" date="2009" name="Nature">
        <title>The Sorghum bicolor genome and the diversification of grasses.</title>
        <authorList>
            <person name="Paterson A.H."/>
            <person name="Bowers J.E."/>
            <person name="Bruggmann R."/>
            <person name="Dubchak I."/>
            <person name="Grimwood J."/>
            <person name="Gundlach H."/>
            <person name="Haberer G."/>
            <person name="Hellsten U."/>
            <person name="Mitros T."/>
            <person name="Poliakov A."/>
            <person name="Schmutz J."/>
            <person name="Spannagl M."/>
            <person name="Tang H."/>
            <person name="Wang X."/>
            <person name="Wicker T."/>
            <person name="Bharti A.K."/>
            <person name="Chapman J."/>
            <person name="Feltus F.A."/>
            <person name="Gowik U."/>
            <person name="Grigoriev I.V."/>
            <person name="Lyons E."/>
            <person name="Maher C.A."/>
            <person name="Martis M."/>
            <person name="Narechania A."/>
            <person name="Otillar R.P."/>
            <person name="Penning B.W."/>
            <person name="Salamov A.A."/>
            <person name="Wang Y."/>
            <person name="Zhang L."/>
            <person name="Carpita N.C."/>
            <person name="Freeling M."/>
            <person name="Gingle A.R."/>
            <person name="Hash C.T."/>
            <person name="Keller B."/>
            <person name="Klein P."/>
            <person name="Kresovich S."/>
            <person name="McCann M.C."/>
            <person name="Ming R."/>
            <person name="Peterson D.G."/>
            <person name="Mehboob-ur-Rahman"/>
            <person name="Ware D."/>
            <person name="Westhoff P."/>
            <person name="Mayer K.F."/>
            <person name="Messing J."/>
            <person name="Rokhsar D.S."/>
        </authorList>
    </citation>
    <scope>NUCLEOTIDE SEQUENCE [LARGE SCALE GENOMIC DNA]</scope>
    <source>
        <strain evidence="2">cv. BTx623</strain>
    </source>
</reference>
<evidence type="ECO:0000313" key="2">
    <source>
        <dbReference type="Proteomes" id="UP000000768"/>
    </source>
</evidence>
<organism evidence="1 2">
    <name type="scientific">Sorghum bicolor</name>
    <name type="common">Sorghum</name>
    <name type="synonym">Sorghum vulgare</name>
    <dbReference type="NCBI Taxonomy" id="4558"/>
    <lineage>
        <taxon>Eukaryota</taxon>
        <taxon>Viridiplantae</taxon>
        <taxon>Streptophyta</taxon>
        <taxon>Embryophyta</taxon>
        <taxon>Tracheophyta</taxon>
        <taxon>Spermatophyta</taxon>
        <taxon>Magnoliopsida</taxon>
        <taxon>Liliopsida</taxon>
        <taxon>Poales</taxon>
        <taxon>Poaceae</taxon>
        <taxon>PACMAD clade</taxon>
        <taxon>Panicoideae</taxon>
        <taxon>Andropogonodae</taxon>
        <taxon>Andropogoneae</taxon>
        <taxon>Sorghinae</taxon>
        <taxon>Sorghum</taxon>
    </lineage>
</organism>
<evidence type="ECO:0000313" key="1">
    <source>
        <dbReference type="EMBL" id="EER98989.2"/>
    </source>
</evidence>
<dbReference type="Gramene" id="EER98989">
    <property type="protein sequence ID" value="EER98989"/>
    <property type="gene ID" value="SORBI_3002G220400"/>
</dbReference>
<name>C5XDT6_SORBI</name>
<dbReference type="KEGG" id="sbi:8062760"/>
<dbReference type="AlphaFoldDB" id="C5XDT6"/>
<accession>C5XDT6</accession>
<reference evidence="2" key="2">
    <citation type="journal article" date="2018" name="Plant J.">
        <title>The Sorghum bicolor reference genome: improved assembly, gene annotations, a transcriptome atlas, and signatures of genome organization.</title>
        <authorList>
            <person name="McCormick R.F."/>
            <person name="Truong S.K."/>
            <person name="Sreedasyam A."/>
            <person name="Jenkins J."/>
            <person name="Shu S."/>
            <person name="Sims D."/>
            <person name="Kennedy M."/>
            <person name="Amirebrahimi M."/>
            <person name="Weers B.D."/>
            <person name="McKinley B."/>
            <person name="Mattison A."/>
            <person name="Morishige D.T."/>
            <person name="Grimwood J."/>
            <person name="Schmutz J."/>
            <person name="Mullet J.E."/>
        </authorList>
    </citation>
    <scope>NUCLEOTIDE SEQUENCE [LARGE SCALE GENOMIC DNA]</scope>
    <source>
        <strain evidence="2">cv. BTx623</strain>
    </source>
</reference>
<sequence length="71" mass="8192">MTDADAAHQQFYFYTYWVTEEPLAIVSGLTPLNPLTQGSDESLCQDPTESSLAPWPTMIMFWPYAHPWRHC</sequence>